<keyword evidence="2" id="KW-1185">Reference proteome</keyword>
<accession>A0A401RSZ2</accession>
<sequence>SGLCACSLAASPARGLAVLPAVSLCSIKQRERRLQSRVGSQLSKSVAERCQLLILQWEAHLAQAPHQDLDLLLDQC</sequence>
<evidence type="ECO:0000313" key="2">
    <source>
        <dbReference type="Proteomes" id="UP000287033"/>
    </source>
</evidence>
<proteinExistence type="predicted"/>
<gene>
    <name evidence="1" type="ORF">chiPu_0019730</name>
</gene>
<dbReference type="EMBL" id="BEZZ01002140">
    <property type="protein sequence ID" value="GCC21263.1"/>
    <property type="molecule type" value="Genomic_DNA"/>
</dbReference>
<reference evidence="1 2" key="1">
    <citation type="journal article" date="2018" name="Nat. Ecol. Evol.">
        <title>Shark genomes provide insights into elasmobranch evolution and the origin of vertebrates.</title>
        <authorList>
            <person name="Hara Y"/>
            <person name="Yamaguchi K"/>
            <person name="Onimaru K"/>
            <person name="Kadota M"/>
            <person name="Koyanagi M"/>
            <person name="Keeley SD"/>
            <person name="Tatsumi K"/>
            <person name="Tanaka K"/>
            <person name="Motone F"/>
            <person name="Kageyama Y"/>
            <person name="Nozu R"/>
            <person name="Adachi N"/>
            <person name="Nishimura O"/>
            <person name="Nakagawa R"/>
            <person name="Tanegashima C"/>
            <person name="Kiyatake I"/>
            <person name="Matsumoto R"/>
            <person name="Murakumo K"/>
            <person name="Nishida K"/>
            <person name="Terakita A"/>
            <person name="Kuratani S"/>
            <person name="Sato K"/>
            <person name="Hyodo S Kuraku.S."/>
        </authorList>
    </citation>
    <scope>NUCLEOTIDE SEQUENCE [LARGE SCALE GENOMIC DNA]</scope>
</reference>
<protein>
    <submittedName>
        <fullName evidence="1">Uncharacterized protein</fullName>
    </submittedName>
</protein>
<evidence type="ECO:0000313" key="1">
    <source>
        <dbReference type="EMBL" id="GCC21263.1"/>
    </source>
</evidence>
<dbReference type="AlphaFoldDB" id="A0A401RSZ2"/>
<name>A0A401RSZ2_CHIPU</name>
<comment type="caution">
    <text evidence="1">The sequence shown here is derived from an EMBL/GenBank/DDBJ whole genome shotgun (WGS) entry which is preliminary data.</text>
</comment>
<feature type="non-terminal residue" evidence="1">
    <location>
        <position position="1"/>
    </location>
</feature>
<organism evidence="1 2">
    <name type="scientific">Chiloscyllium punctatum</name>
    <name type="common">Brownbanded bambooshark</name>
    <name type="synonym">Hemiscyllium punctatum</name>
    <dbReference type="NCBI Taxonomy" id="137246"/>
    <lineage>
        <taxon>Eukaryota</taxon>
        <taxon>Metazoa</taxon>
        <taxon>Chordata</taxon>
        <taxon>Craniata</taxon>
        <taxon>Vertebrata</taxon>
        <taxon>Chondrichthyes</taxon>
        <taxon>Elasmobranchii</taxon>
        <taxon>Galeomorphii</taxon>
        <taxon>Galeoidea</taxon>
        <taxon>Orectolobiformes</taxon>
        <taxon>Hemiscylliidae</taxon>
        <taxon>Chiloscyllium</taxon>
    </lineage>
</organism>
<dbReference type="Proteomes" id="UP000287033">
    <property type="component" value="Unassembled WGS sequence"/>
</dbReference>